<evidence type="ECO:0000313" key="1">
    <source>
        <dbReference type="EMBL" id="KFI70545.1"/>
    </source>
</evidence>
<protein>
    <submittedName>
        <fullName evidence="1">Uncharacterized protein</fullName>
    </submittedName>
</protein>
<proteinExistence type="predicted"/>
<sequence>MKLLDYHTPNEAWQEEISELGLSSNQTSQQAKGCTYK</sequence>
<dbReference type="Proteomes" id="UP000029014">
    <property type="component" value="Unassembled WGS sequence"/>
</dbReference>
<dbReference type="AlphaFoldDB" id="A0A087BHP5"/>
<dbReference type="STRING" id="1693.BMIN_1653"/>
<gene>
    <name evidence="1" type="ORF">BMIN_1653</name>
</gene>
<name>A0A087BHP5_9BIFI</name>
<accession>A0A087BHP5</accession>
<dbReference type="EMBL" id="JGZD01000017">
    <property type="protein sequence ID" value="KFI70545.1"/>
    <property type="molecule type" value="Genomic_DNA"/>
</dbReference>
<reference evidence="1 2" key="1">
    <citation type="submission" date="2014-03" db="EMBL/GenBank/DDBJ databases">
        <title>Genomics of Bifidobacteria.</title>
        <authorList>
            <person name="Ventura M."/>
            <person name="Milani C."/>
            <person name="Lugli G.A."/>
        </authorList>
    </citation>
    <scope>NUCLEOTIDE SEQUENCE [LARGE SCALE GENOMIC DNA]</scope>
    <source>
        <strain evidence="1 2">LMG 11592</strain>
    </source>
</reference>
<comment type="caution">
    <text evidence="1">The sequence shown here is derived from an EMBL/GenBank/DDBJ whole genome shotgun (WGS) entry which is preliminary data.</text>
</comment>
<organism evidence="1 2">
    <name type="scientific">Bifidobacterium minimum</name>
    <dbReference type="NCBI Taxonomy" id="1693"/>
    <lineage>
        <taxon>Bacteria</taxon>
        <taxon>Bacillati</taxon>
        <taxon>Actinomycetota</taxon>
        <taxon>Actinomycetes</taxon>
        <taxon>Bifidobacteriales</taxon>
        <taxon>Bifidobacteriaceae</taxon>
        <taxon>Bifidobacterium</taxon>
    </lineage>
</organism>
<keyword evidence="2" id="KW-1185">Reference proteome</keyword>
<evidence type="ECO:0000313" key="2">
    <source>
        <dbReference type="Proteomes" id="UP000029014"/>
    </source>
</evidence>